<proteinExistence type="predicted"/>
<evidence type="ECO:0000313" key="2">
    <source>
        <dbReference type="EMBL" id="RSH84339.1"/>
    </source>
</evidence>
<gene>
    <name evidence="2" type="ORF">EHS24_005859</name>
</gene>
<dbReference type="Proteomes" id="UP000279236">
    <property type="component" value="Unassembled WGS sequence"/>
</dbReference>
<dbReference type="AlphaFoldDB" id="A0A427XZS8"/>
<dbReference type="EMBL" id="RSCE01000003">
    <property type="protein sequence ID" value="RSH84339.1"/>
    <property type="molecule type" value="Genomic_DNA"/>
</dbReference>
<dbReference type="OrthoDB" id="2574774at2759"/>
<organism evidence="2 3">
    <name type="scientific">Apiotrichum porosum</name>
    <dbReference type="NCBI Taxonomy" id="105984"/>
    <lineage>
        <taxon>Eukaryota</taxon>
        <taxon>Fungi</taxon>
        <taxon>Dikarya</taxon>
        <taxon>Basidiomycota</taxon>
        <taxon>Agaricomycotina</taxon>
        <taxon>Tremellomycetes</taxon>
        <taxon>Trichosporonales</taxon>
        <taxon>Trichosporonaceae</taxon>
        <taxon>Apiotrichum</taxon>
    </lineage>
</organism>
<protein>
    <recommendedName>
        <fullName evidence="4">BTB domain-containing protein</fullName>
    </recommendedName>
</protein>
<reference evidence="2 3" key="1">
    <citation type="submission" date="2018-11" db="EMBL/GenBank/DDBJ databases">
        <title>Genome sequence of Apiotrichum porosum DSM 27194.</title>
        <authorList>
            <person name="Aliyu H."/>
            <person name="Gorte O."/>
            <person name="Ochsenreither K."/>
        </authorList>
    </citation>
    <scope>NUCLEOTIDE SEQUENCE [LARGE SCALE GENOMIC DNA]</scope>
    <source>
        <strain evidence="2 3">DSM 27194</strain>
    </source>
</reference>
<feature type="region of interest" description="Disordered" evidence="1">
    <location>
        <begin position="1"/>
        <end position="41"/>
    </location>
</feature>
<evidence type="ECO:0000256" key="1">
    <source>
        <dbReference type="SAM" id="MobiDB-lite"/>
    </source>
</evidence>
<accession>A0A427XZS8</accession>
<evidence type="ECO:0008006" key="4">
    <source>
        <dbReference type="Google" id="ProtNLM"/>
    </source>
</evidence>
<keyword evidence="3" id="KW-1185">Reference proteome</keyword>
<name>A0A427XZS8_9TREE</name>
<evidence type="ECO:0000313" key="3">
    <source>
        <dbReference type="Proteomes" id="UP000279236"/>
    </source>
</evidence>
<dbReference type="RefSeq" id="XP_028477787.1">
    <property type="nucleotide sequence ID" value="XM_028621335.1"/>
</dbReference>
<dbReference type="STRING" id="105984.A0A427XZS8"/>
<feature type="compositionally biased region" description="Polar residues" evidence="1">
    <location>
        <begin position="1"/>
        <end position="13"/>
    </location>
</feature>
<dbReference type="GeneID" id="39590402"/>
<feature type="compositionally biased region" description="Polar residues" evidence="1">
    <location>
        <begin position="20"/>
        <end position="33"/>
    </location>
</feature>
<sequence length="279" mass="30545">MSIRTSSFSAMTISSTTSSQNMESSGRQMNSKGNPLADEDEIQDDPVFTQGDFTVITADHVRFRVPSFHLLSSSSVFRDLVSAGGDQDKTITFVDPELESAATFRQYLALVIDGRVKSFDKELEGLRQLVLFLAKWDCNPPTRIILLDIREQLRLGTVHPIKAFTVGAAADDPTTCALALETITWAWNAGPEDELAGGTTKALSTHPLHMPYNLWSLIPPSYMWALARAWGKCGGGGAGVQTDKDLDKLGSLSAEFMRLLELAKKGERSRAHEGRGQQP</sequence>
<comment type="caution">
    <text evidence="2">The sequence shown here is derived from an EMBL/GenBank/DDBJ whole genome shotgun (WGS) entry which is preliminary data.</text>
</comment>